<proteinExistence type="predicted"/>
<dbReference type="AlphaFoldDB" id="A0A1G7HM86"/>
<gene>
    <name evidence="2" type="ORF">SAMN05444167_1137</name>
</gene>
<keyword evidence="3" id="KW-1185">Reference proteome</keyword>
<organism evidence="2 3">
    <name type="scientific">Terriglobus roseus</name>
    <dbReference type="NCBI Taxonomy" id="392734"/>
    <lineage>
        <taxon>Bacteria</taxon>
        <taxon>Pseudomonadati</taxon>
        <taxon>Acidobacteriota</taxon>
        <taxon>Terriglobia</taxon>
        <taxon>Terriglobales</taxon>
        <taxon>Acidobacteriaceae</taxon>
        <taxon>Terriglobus</taxon>
    </lineage>
</organism>
<evidence type="ECO:0000313" key="2">
    <source>
        <dbReference type="EMBL" id="SDF01590.1"/>
    </source>
</evidence>
<feature type="signal peptide" evidence="1">
    <location>
        <begin position="1"/>
        <end position="21"/>
    </location>
</feature>
<evidence type="ECO:0000313" key="3">
    <source>
        <dbReference type="Proteomes" id="UP000182427"/>
    </source>
</evidence>
<name>A0A1G7HM86_9BACT</name>
<dbReference type="EMBL" id="LT629690">
    <property type="protein sequence ID" value="SDF01590.1"/>
    <property type="molecule type" value="Genomic_DNA"/>
</dbReference>
<dbReference type="Proteomes" id="UP000182427">
    <property type="component" value="Chromosome I"/>
</dbReference>
<feature type="chain" id="PRO_5009241282" evidence="1">
    <location>
        <begin position="22"/>
        <end position="251"/>
    </location>
</feature>
<keyword evidence="1" id="KW-0732">Signal</keyword>
<protein>
    <submittedName>
        <fullName evidence="2">Uncharacterized protein</fullName>
    </submittedName>
</protein>
<sequence>MTCRLLSSIALVVPILLTANAQEKRPTESRVQTTSGWELQVTNSTAIPLEAYRVRIECPPVASGHPQVFEKNQDALMNFNPDVVVDPGKAQSIKIPDAVSQCEGGIIGAIFADGSTFGTPDGIAYLYAMRQGLRDGLLFAQPLLGRISSGQLEPQDAAKLLDEKRDQIQSDRSLSVPQWMGEAHALTIVAVLLNEQVDLRVPSDRTPQHQPIIQEYADKAKVTTKRAHSVVISRKLAEWLTALSESAQPSQ</sequence>
<reference evidence="2 3" key="1">
    <citation type="submission" date="2016-10" db="EMBL/GenBank/DDBJ databases">
        <authorList>
            <person name="de Groot N.N."/>
        </authorList>
    </citation>
    <scope>NUCLEOTIDE SEQUENCE [LARGE SCALE GENOMIC DNA]</scope>
    <source>
        <strain evidence="2 3">GAS232</strain>
    </source>
</reference>
<evidence type="ECO:0000256" key="1">
    <source>
        <dbReference type="SAM" id="SignalP"/>
    </source>
</evidence>
<accession>A0A1G7HM86</accession>